<accession>A0ABY6KK83</accession>
<reference evidence="1 2" key="1">
    <citation type="submission" date="2022-01" db="EMBL/GenBank/DDBJ databases">
        <title>A chromosomal length assembly of Cordylochernes scorpioides.</title>
        <authorList>
            <person name="Zeh D."/>
            <person name="Zeh J."/>
        </authorList>
    </citation>
    <scope>NUCLEOTIDE SEQUENCE [LARGE SCALE GENOMIC DNA]</scope>
    <source>
        <strain evidence="1">IN4F17</strain>
        <tissue evidence="1">Whole Body</tissue>
    </source>
</reference>
<dbReference type="EMBL" id="CP092868">
    <property type="protein sequence ID" value="UYV69261.1"/>
    <property type="molecule type" value="Genomic_DNA"/>
</dbReference>
<name>A0ABY6KK83_9ARAC</name>
<keyword evidence="2" id="KW-1185">Reference proteome</keyword>
<sequence length="77" mass="9411">MYLDNYKFIIPQKFGFRKGHSTTNQLIAVLDYIQIRRSHREVILRNAITNIDFGFHRYKEGYYRNNNTEVELHKYIQ</sequence>
<organism evidence="1 2">
    <name type="scientific">Cordylochernes scorpioides</name>
    <dbReference type="NCBI Taxonomy" id="51811"/>
    <lineage>
        <taxon>Eukaryota</taxon>
        <taxon>Metazoa</taxon>
        <taxon>Ecdysozoa</taxon>
        <taxon>Arthropoda</taxon>
        <taxon>Chelicerata</taxon>
        <taxon>Arachnida</taxon>
        <taxon>Pseudoscorpiones</taxon>
        <taxon>Cheliferoidea</taxon>
        <taxon>Chernetidae</taxon>
        <taxon>Cordylochernes</taxon>
    </lineage>
</organism>
<evidence type="ECO:0008006" key="3">
    <source>
        <dbReference type="Google" id="ProtNLM"/>
    </source>
</evidence>
<dbReference type="Proteomes" id="UP001235939">
    <property type="component" value="Chromosome 06"/>
</dbReference>
<proteinExistence type="predicted"/>
<gene>
    <name evidence="1" type="ORF">LAZ67_6003022</name>
</gene>
<evidence type="ECO:0000313" key="1">
    <source>
        <dbReference type="EMBL" id="UYV69261.1"/>
    </source>
</evidence>
<protein>
    <recommendedName>
        <fullName evidence="3">Reverse transcriptase domain-containing protein</fullName>
    </recommendedName>
</protein>
<evidence type="ECO:0000313" key="2">
    <source>
        <dbReference type="Proteomes" id="UP001235939"/>
    </source>
</evidence>